<feature type="region of interest" description="Disordered" evidence="7">
    <location>
        <begin position="403"/>
        <end position="449"/>
    </location>
</feature>
<feature type="transmembrane region" description="Helical" evidence="8">
    <location>
        <begin position="97"/>
        <end position="114"/>
    </location>
</feature>
<name>A0A8K0XQQ3_9AGAR</name>
<dbReference type="InterPro" id="IPR004841">
    <property type="entry name" value="AA-permease/SLC12A_dom"/>
</dbReference>
<comment type="subcellular location">
    <subcellularLocation>
        <location evidence="1">Membrane</location>
        <topology evidence="1">Multi-pass membrane protein</topology>
    </subcellularLocation>
</comment>
<keyword evidence="6 8" id="KW-0472">Membrane</keyword>
<keyword evidence="11" id="KW-1185">Reference proteome</keyword>
<dbReference type="OrthoDB" id="3900342at2759"/>
<dbReference type="InterPro" id="IPR050524">
    <property type="entry name" value="APC_YAT"/>
</dbReference>
<feature type="compositionally biased region" description="Basic and acidic residues" evidence="7">
    <location>
        <begin position="434"/>
        <end position="443"/>
    </location>
</feature>
<feature type="transmembrane region" description="Helical" evidence="8">
    <location>
        <begin position="519"/>
        <end position="539"/>
    </location>
</feature>
<accession>A0A8K0XQQ3</accession>
<protein>
    <submittedName>
        <fullName evidence="10">Amino acid permease-domain-containing protein</fullName>
    </submittedName>
</protein>
<keyword evidence="2" id="KW-0813">Transport</keyword>
<evidence type="ECO:0000256" key="1">
    <source>
        <dbReference type="ARBA" id="ARBA00004141"/>
    </source>
</evidence>
<evidence type="ECO:0000256" key="2">
    <source>
        <dbReference type="ARBA" id="ARBA00022448"/>
    </source>
</evidence>
<dbReference type="GO" id="GO:0015171">
    <property type="term" value="F:amino acid transmembrane transporter activity"/>
    <property type="evidence" value="ECO:0007669"/>
    <property type="project" value="TreeGrafter"/>
</dbReference>
<proteinExistence type="predicted"/>
<dbReference type="AlphaFoldDB" id="A0A8K0XQQ3"/>
<evidence type="ECO:0000256" key="4">
    <source>
        <dbReference type="ARBA" id="ARBA00022970"/>
    </source>
</evidence>
<dbReference type="Gene3D" id="1.20.1740.10">
    <property type="entry name" value="Amino acid/polyamine transporter I"/>
    <property type="match status" value="1"/>
</dbReference>
<dbReference type="Pfam" id="PF00324">
    <property type="entry name" value="AA_permease"/>
    <property type="match status" value="1"/>
</dbReference>
<feature type="transmembrane region" description="Helical" evidence="8">
    <location>
        <begin position="354"/>
        <end position="373"/>
    </location>
</feature>
<feature type="region of interest" description="Disordered" evidence="7">
    <location>
        <begin position="1"/>
        <end position="23"/>
    </location>
</feature>
<evidence type="ECO:0000313" key="10">
    <source>
        <dbReference type="EMBL" id="KAH8101313.1"/>
    </source>
</evidence>
<feature type="transmembrane region" description="Helical" evidence="8">
    <location>
        <begin position="70"/>
        <end position="91"/>
    </location>
</feature>
<dbReference type="PANTHER" id="PTHR43341:SF20">
    <property type="entry name" value="AAT FAMILY AMINO ACID TRANSPORTER"/>
    <property type="match status" value="1"/>
</dbReference>
<evidence type="ECO:0000313" key="11">
    <source>
        <dbReference type="Proteomes" id="UP000813824"/>
    </source>
</evidence>
<feature type="compositionally biased region" description="Acidic residues" evidence="7">
    <location>
        <begin position="409"/>
        <end position="421"/>
    </location>
</feature>
<feature type="transmembrane region" description="Helical" evidence="8">
    <location>
        <begin position="150"/>
        <end position="169"/>
    </location>
</feature>
<feature type="transmembrane region" description="Helical" evidence="8">
    <location>
        <begin position="301"/>
        <end position="320"/>
    </location>
</feature>
<dbReference type="EMBL" id="JAEVFJ010000013">
    <property type="protein sequence ID" value="KAH8101313.1"/>
    <property type="molecule type" value="Genomic_DNA"/>
</dbReference>
<feature type="transmembrane region" description="Helical" evidence="8">
    <location>
        <begin position="626"/>
        <end position="651"/>
    </location>
</feature>
<evidence type="ECO:0000256" key="8">
    <source>
        <dbReference type="SAM" id="Phobius"/>
    </source>
</evidence>
<feature type="transmembrane region" description="Helical" evidence="8">
    <location>
        <begin position="559"/>
        <end position="582"/>
    </location>
</feature>
<dbReference type="Proteomes" id="UP000813824">
    <property type="component" value="Unassembled WGS sequence"/>
</dbReference>
<gene>
    <name evidence="10" type="ORF">BXZ70DRAFT_935604</name>
</gene>
<feature type="transmembrane region" description="Helical" evidence="8">
    <location>
        <begin position="700"/>
        <end position="722"/>
    </location>
</feature>
<dbReference type="GO" id="GO:0016020">
    <property type="term" value="C:membrane"/>
    <property type="evidence" value="ECO:0007669"/>
    <property type="project" value="UniProtKB-SubCell"/>
</dbReference>
<reference evidence="10" key="1">
    <citation type="journal article" date="2021" name="New Phytol.">
        <title>Evolutionary innovations through gain and loss of genes in the ectomycorrhizal Boletales.</title>
        <authorList>
            <person name="Wu G."/>
            <person name="Miyauchi S."/>
            <person name="Morin E."/>
            <person name="Kuo A."/>
            <person name="Drula E."/>
            <person name="Varga T."/>
            <person name="Kohler A."/>
            <person name="Feng B."/>
            <person name="Cao Y."/>
            <person name="Lipzen A."/>
            <person name="Daum C."/>
            <person name="Hundley H."/>
            <person name="Pangilinan J."/>
            <person name="Johnson J."/>
            <person name="Barry K."/>
            <person name="LaButti K."/>
            <person name="Ng V."/>
            <person name="Ahrendt S."/>
            <person name="Min B."/>
            <person name="Choi I.G."/>
            <person name="Park H."/>
            <person name="Plett J.M."/>
            <person name="Magnuson J."/>
            <person name="Spatafora J.W."/>
            <person name="Nagy L.G."/>
            <person name="Henrissat B."/>
            <person name="Grigoriev I.V."/>
            <person name="Yang Z.L."/>
            <person name="Xu J."/>
            <person name="Martin F.M."/>
        </authorList>
    </citation>
    <scope>NUCLEOTIDE SEQUENCE</scope>
    <source>
        <strain evidence="10">KKN 215</strain>
    </source>
</reference>
<comment type="caution">
    <text evidence="10">The sequence shown here is derived from an EMBL/GenBank/DDBJ whole genome shotgun (WGS) entry which is preliminary data.</text>
</comment>
<dbReference type="InterPro" id="IPR004840">
    <property type="entry name" value="Amino_acid_permease_CS"/>
</dbReference>
<feature type="domain" description="Amino acid permease/ SLC12A" evidence="9">
    <location>
        <begin position="69"/>
        <end position="396"/>
    </location>
</feature>
<keyword evidence="4" id="KW-0029">Amino-acid transport</keyword>
<sequence length="763" mass="84586">MPSTTPTQLVQRPCSRAEHGAPRRQVTFQSVASQTGQSRLQRQALRISRFQEQWQNIKSDLPPQLSRRHIGMISIGGVIGTGLFLGSGAALKSGGPVGALIGYSIIGTVVYALCVSVGEMIAFLPNVGGVVGLADLYVDPALGFSLGWAAWYNWSITLPAEVAAAAIVVQFWDQARHISPRVWSGIFLSLAIAVNCFSSRVYGEFEFWLSTMKVVAIVFLTLVCVILDLGAGNEGFIGFSNWKAQPFGNYFDIPGGVGRFLGFLAVLMQASFSFFGSEVPGIAAGEVIDASRNVPRALRRVWIRITMFYVIGIFVTGLVVPANDPQLIGQGKTSSSSPFVIALKRAGIKGLPHFVNAMVLLSAWSAAASDVYISSRFMFFLARRGHAPQFLAYLLRYPYSPPSHPREDDISDVDSDEDDTSPPESELQEQVTHNLDDNGRRQDLLPNSRSNDSIFGRSLDLTPDIDFSLNTQFMVSHDPSRWGAEETITVGQNETASRTPRAFQGDIEEGGEQSQKEPFFVLPLNAVVASASIGLFSFLGSVNQSESESGRGNTAEDVFSWLVAAASVASMQSWIGVLFTYIRWHQGTTYAEQKHKPSRDDDPHSHEVLEQIEKIREHRHRGQPYLAWYAFGVCVLVMVTNGWSAFLYPVWRIADVPQSMNQTQCDSLRANGNMSQHDIFSGLQKYRCTDPQLQQQASSVFLSSYVPIVVFVLLTLGYKLIYRTRMYSLEEMTFDRRNVPEPEQPLPATKSRREDILRWFLLL</sequence>
<evidence type="ECO:0000256" key="3">
    <source>
        <dbReference type="ARBA" id="ARBA00022692"/>
    </source>
</evidence>
<evidence type="ECO:0000256" key="5">
    <source>
        <dbReference type="ARBA" id="ARBA00022989"/>
    </source>
</evidence>
<evidence type="ECO:0000256" key="7">
    <source>
        <dbReference type="SAM" id="MobiDB-lite"/>
    </source>
</evidence>
<evidence type="ECO:0000256" key="6">
    <source>
        <dbReference type="ARBA" id="ARBA00023136"/>
    </source>
</evidence>
<dbReference type="PANTHER" id="PTHR43341">
    <property type="entry name" value="AMINO ACID PERMEASE"/>
    <property type="match status" value="1"/>
</dbReference>
<feature type="transmembrane region" description="Helical" evidence="8">
    <location>
        <begin position="181"/>
        <end position="201"/>
    </location>
</feature>
<keyword evidence="5 8" id="KW-1133">Transmembrane helix</keyword>
<dbReference type="PROSITE" id="PS00218">
    <property type="entry name" value="AMINO_ACID_PERMEASE_1"/>
    <property type="match status" value="1"/>
</dbReference>
<evidence type="ECO:0000259" key="9">
    <source>
        <dbReference type="Pfam" id="PF00324"/>
    </source>
</evidence>
<feature type="compositionally biased region" description="Polar residues" evidence="7">
    <location>
        <begin position="1"/>
        <end position="10"/>
    </location>
</feature>
<keyword evidence="3 8" id="KW-0812">Transmembrane</keyword>
<organism evidence="10 11">
    <name type="scientific">Cristinia sonorae</name>
    <dbReference type="NCBI Taxonomy" id="1940300"/>
    <lineage>
        <taxon>Eukaryota</taxon>
        <taxon>Fungi</taxon>
        <taxon>Dikarya</taxon>
        <taxon>Basidiomycota</taxon>
        <taxon>Agaricomycotina</taxon>
        <taxon>Agaricomycetes</taxon>
        <taxon>Agaricomycetidae</taxon>
        <taxon>Agaricales</taxon>
        <taxon>Pleurotineae</taxon>
        <taxon>Stephanosporaceae</taxon>
        <taxon>Cristinia</taxon>
    </lineage>
</organism>
<feature type="transmembrane region" description="Helical" evidence="8">
    <location>
        <begin position="207"/>
        <end position="227"/>
    </location>
</feature>